<keyword evidence="2" id="KW-1185">Reference proteome</keyword>
<reference evidence="3" key="1">
    <citation type="submission" date="2017-02" db="UniProtKB">
        <authorList>
            <consortium name="WormBaseParasite"/>
        </authorList>
    </citation>
    <scope>IDENTIFICATION</scope>
</reference>
<evidence type="ECO:0000313" key="2">
    <source>
        <dbReference type="Proteomes" id="UP000268014"/>
    </source>
</evidence>
<protein>
    <submittedName>
        <fullName evidence="1 3">Uncharacterized protein</fullName>
    </submittedName>
</protein>
<reference evidence="1 2" key="2">
    <citation type="submission" date="2018-11" db="EMBL/GenBank/DDBJ databases">
        <authorList>
            <consortium name="Pathogen Informatics"/>
        </authorList>
    </citation>
    <scope>NUCLEOTIDE SEQUENCE [LARGE SCALE GENOMIC DNA]</scope>
    <source>
        <strain evidence="1 2">MHpl1</strain>
    </source>
</reference>
<dbReference type="WBParaSite" id="HPLM_0001797801-mRNA-1">
    <property type="protein sequence ID" value="HPLM_0001797801-mRNA-1"/>
    <property type="gene ID" value="HPLM_0001797801"/>
</dbReference>
<proteinExistence type="predicted"/>
<accession>A0A0N4X107</accession>
<organism evidence="3">
    <name type="scientific">Haemonchus placei</name>
    <name type="common">Barber's pole worm</name>
    <dbReference type="NCBI Taxonomy" id="6290"/>
    <lineage>
        <taxon>Eukaryota</taxon>
        <taxon>Metazoa</taxon>
        <taxon>Ecdysozoa</taxon>
        <taxon>Nematoda</taxon>
        <taxon>Chromadorea</taxon>
        <taxon>Rhabditida</taxon>
        <taxon>Rhabditina</taxon>
        <taxon>Rhabditomorpha</taxon>
        <taxon>Strongyloidea</taxon>
        <taxon>Trichostrongylidae</taxon>
        <taxon>Haemonchus</taxon>
    </lineage>
</organism>
<name>A0A0N4X107_HAEPC</name>
<evidence type="ECO:0000313" key="3">
    <source>
        <dbReference type="WBParaSite" id="HPLM_0001797801-mRNA-1"/>
    </source>
</evidence>
<dbReference type="AlphaFoldDB" id="A0A0N4X107"/>
<sequence>MLTLQILSSEVSKYAKKGKLQCKHRKTLLIFISSI</sequence>
<dbReference type="EMBL" id="UZAF01020261">
    <property type="protein sequence ID" value="VDO68074.1"/>
    <property type="molecule type" value="Genomic_DNA"/>
</dbReference>
<dbReference type="Proteomes" id="UP000268014">
    <property type="component" value="Unassembled WGS sequence"/>
</dbReference>
<evidence type="ECO:0000313" key="1">
    <source>
        <dbReference type="EMBL" id="VDO68074.1"/>
    </source>
</evidence>
<gene>
    <name evidence="1" type="ORF">HPLM_LOCUS17970</name>
</gene>